<gene>
    <name evidence="2" type="ORF">NEZAVI_LOCUS3702</name>
</gene>
<protein>
    <submittedName>
        <fullName evidence="2">Uncharacterized protein</fullName>
    </submittedName>
</protein>
<proteinExistence type="predicted"/>
<name>A0A9P0EAJ7_NEZVI</name>
<keyword evidence="3" id="KW-1185">Reference proteome</keyword>
<dbReference type="AlphaFoldDB" id="A0A9P0EAJ7"/>
<dbReference type="EMBL" id="OV725078">
    <property type="protein sequence ID" value="CAH1392965.1"/>
    <property type="molecule type" value="Genomic_DNA"/>
</dbReference>
<feature type="region of interest" description="Disordered" evidence="1">
    <location>
        <begin position="34"/>
        <end position="103"/>
    </location>
</feature>
<evidence type="ECO:0000256" key="1">
    <source>
        <dbReference type="SAM" id="MobiDB-lite"/>
    </source>
</evidence>
<dbReference type="Proteomes" id="UP001152798">
    <property type="component" value="Chromosome 2"/>
</dbReference>
<feature type="compositionally biased region" description="Polar residues" evidence="1">
    <location>
        <begin position="84"/>
        <end position="94"/>
    </location>
</feature>
<evidence type="ECO:0000313" key="3">
    <source>
        <dbReference type="Proteomes" id="UP001152798"/>
    </source>
</evidence>
<sequence>MSDPPPTPTTLPTPTTIFPKPAVLPAITTLPSTINLPTSSQFNPPSLVSSLPNQKPYSLARKSAKTSEAKPTTDELSSEPKFLTSEQSKPTLVTTPHAFQDDQ</sequence>
<feature type="compositionally biased region" description="Polar residues" evidence="1">
    <location>
        <begin position="34"/>
        <end position="56"/>
    </location>
</feature>
<accession>A0A9P0EAJ7</accession>
<reference evidence="2" key="1">
    <citation type="submission" date="2022-01" db="EMBL/GenBank/DDBJ databases">
        <authorList>
            <person name="King R."/>
        </authorList>
    </citation>
    <scope>NUCLEOTIDE SEQUENCE</scope>
</reference>
<evidence type="ECO:0000313" key="2">
    <source>
        <dbReference type="EMBL" id="CAH1392965.1"/>
    </source>
</evidence>
<organism evidence="2 3">
    <name type="scientific">Nezara viridula</name>
    <name type="common">Southern green stink bug</name>
    <name type="synonym">Cimex viridulus</name>
    <dbReference type="NCBI Taxonomy" id="85310"/>
    <lineage>
        <taxon>Eukaryota</taxon>
        <taxon>Metazoa</taxon>
        <taxon>Ecdysozoa</taxon>
        <taxon>Arthropoda</taxon>
        <taxon>Hexapoda</taxon>
        <taxon>Insecta</taxon>
        <taxon>Pterygota</taxon>
        <taxon>Neoptera</taxon>
        <taxon>Paraneoptera</taxon>
        <taxon>Hemiptera</taxon>
        <taxon>Heteroptera</taxon>
        <taxon>Panheteroptera</taxon>
        <taxon>Pentatomomorpha</taxon>
        <taxon>Pentatomoidea</taxon>
        <taxon>Pentatomidae</taxon>
        <taxon>Pentatominae</taxon>
        <taxon>Nezara</taxon>
    </lineage>
</organism>